<proteinExistence type="predicted"/>
<keyword evidence="3" id="KW-1185">Reference proteome</keyword>
<keyword evidence="1" id="KW-0732">Signal</keyword>
<feature type="signal peptide" evidence="1">
    <location>
        <begin position="1"/>
        <end position="16"/>
    </location>
</feature>
<name>C5LY89_PERM5</name>
<dbReference type="AlphaFoldDB" id="C5LY89"/>
<evidence type="ECO:0000313" key="3">
    <source>
        <dbReference type="Proteomes" id="UP000007800"/>
    </source>
</evidence>
<organism evidence="3">
    <name type="scientific">Perkinsus marinus (strain ATCC 50983 / TXsc)</name>
    <dbReference type="NCBI Taxonomy" id="423536"/>
    <lineage>
        <taxon>Eukaryota</taxon>
        <taxon>Sar</taxon>
        <taxon>Alveolata</taxon>
        <taxon>Perkinsozoa</taxon>
        <taxon>Perkinsea</taxon>
        <taxon>Perkinsida</taxon>
        <taxon>Perkinsidae</taxon>
        <taxon>Perkinsus</taxon>
    </lineage>
</organism>
<dbReference type="GeneID" id="9040886"/>
<accession>C5LY89</accession>
<dbReference type="Proteomes" id="UP000007800">
    <property type="component" value="Unassembled WGS sequence"/>
</dbReference>
<sequence>MRGYLFLSALIGLVAAQLSLNDVDVTTDFALDIPAAQRAKFDTETIANLSEIEKDIINETKSIWSWIRQVIASPMSIGDYACLTMKAKCGKTLLRQTIQIGYCEPLGTDM</sequence>
<protein>
    <submittedName>
        <fullName evidence="2">Uncharacterized protein</fullName>
    </submittedName>
</protein>
<dbReference type="EMBL" id="GG686772">
    <property type="protein sequence ID" value="EEQ98419.1"/>
    <property type="molecule type" value="Genomic_DNA"/>
</dbReference>
<dbReference type="InParanoid" id="C5LY89"/>
<evidence type="ECO:0000256" key="1">
    <source>
        <dbReference type="SAM" id="SignalP"/>
    </source>
</evidence>
<gene>
    <name evidence="2" type="ORF">Pmar_PMAR013769</name>
</gene>
<feature type="chain" id="PRO_5002955119" evidence="1">
    <location>
        <begin position="17"/>
        <end position="110"/>
    </location>
</feature>
<evidence type="ECO:0000313" key="2">
    <source>
        <dbReference type="EMBL" id="EEQ98419.1"/>
    </source>
</evidence>
<reference evidence="2 3" key="1">
    <citation type="submission" date="2008-07" db="EMBL/GenBank/DDBJ databases">
        <authorList>
            <person name="El-Sayed N."/>
            <person name="Caler E."/>
            <person name="Inman J."/>
            <person name="Amedeo P."/>
            <person name="Hass B."/>
            <person name="Wortman J."/>
        </authorList>
    </citation>
    <scope>NUCLEOTIDE SEQUENCE [LARGE SCALE GENOMIC DNA]</scope>
    <source>
        <strain evidence="3">ATCC 50983 / TXsc</strain>
    </source>
</reference>
<dbReference type="RefSeq" id="XP_002765702.1">
    <property type="nucleotide sequence ID" value="XM_002765656.1"/>
</dbReference>